<evidence type="ECO:0000313" key="3">
    <source>
        <dbReference type="Proteomes" id="UP000377224"/>
    </source>
</evidence>
<organism evidence="2 3">
    <name type="scientific">Pseudomonas fluorescens</name>
    <dbReference type="NCBI Taxonomy" id="294"/>
    <lineage>
        <taxon>Bacteria</taxon>
        <taxon>Pseudomonadati</taxon>
        <taxon>Pseudomonadota</taxon>
        <taxon>Gammaproteobacteria</taxon>
        <taxon>Pseudomonadales</taxon>
        <taxon>Pseudomonadaceae</taxon>
        <taxon>Pseudomonas</taxon>
    </lineage>
</organism>
<sequence>MGPVKRVEFSYPRSDLTHPDSGVARLSGNYIVWSYAQIRHNIRARSMPLVDVYFRSLKKNVPSAGQFVSLPLSSIPHYRIGTIWRRGKCVSDTLMQERKFDVDFSPEGWSLTSRLELNQMGMGHIFADQDYPLHYGERDSMKLINFKLPKGNLLVSCVDYFARAYARNMDVCRALTTLKWSDVMDVLYEDPRPSAHQWLVKPSRRMRNYDAVYLAHLMYDSYTEMRTKKINSQFASRSPLQKVNLEAEPWFTGPGTLECRGKWINGGKTFLCLDLVGSSEPIGEDIQWQALKFDSTNGKEGAGRLVMPRPLRSAHAEEFLQEQSYVEPDKHSEITIVKAPPFKALGKRRKVVKTKKIVPSDKGRLGPNPPRPDSLADGDGVGSGKNVGKAEHVAEAKLESHGFLRDIWNAFASLKKCKKNKITRLDWYTPTDGFSSSEPAKVLVLAPIENSKIPSDVRSWVYLDRGTNQLRGLLVLRIQIASVDYFCFETQRKEIEGDPSSGRAGLLMKSHVSSEEEFSQFVEKLSSSIRYKKGVFKNMANFFPQGFETFNHTQKDKQVRYRNRLIGAFRKLGVELV</sequence>
<protein>
    <recommendedName>
        <fullName evidence="4">TnsE C-terminal domain-containing protein</fullName>
    </recommendedName>
</protein>
<accession>A0A5E7JW87</accession>
<gene>
    <name evidence="2" type="ORF">PS896_02147</name>
</gene>
<evidence type="ECO:0000313" key="2">
    <source>
        <dbReference type="EMBL" id="VVO87553.1"/>
    </source>
</evidence>
<reference evidence="2 3" key="1">
    <citation type="submission" date="2019-09" db="EMBL/GenBank/DDBJ databases">
        <authorList>
            <person name="Chandra G."/>
            <person name="Truman W A."/>
        </authorList>
    </citation>
    <scope>NUCLEOTIDE SEQUENCE [LARGE SCALE GENOMIC DNA]</scope>
    <source>
        <strain evidence="2">PS896</strain>
    </source>
</reference>
<dbReference type="Proteomes" id="UP000377224">
    <property type="component" value="Unassembled WGS sequence"/>
</dbReference>
<dbReference type="AlphaFoldDB" id="A0A5E7JW87"/>
<name>A0A5E7JW87_PSEFL</name>
<proteinExistence type="predicted"/>
<dbReference type="EMBL" id="CABVIN010000002">
    <property type="protein sequence ID" value="VVO87553.1"/>
    <property type="molecule type" value="Genomic_DNA"/>
</dbReference>
<evidence type="ECO:0000256" key="1">
    <source>
        <dbReference type="SAM" id="MobiDB-lite"/>
    </source>
</evidence>
<feature type="region of interest" description="Disordered" evidence="1">
    <location>
        <begin position="356"/>
        <end position="388"/>
    </location>
</feature>
<evidence type="ECO:0008006" key="4">
    <source>
        <dbReference type="Google" id="ProtNLM"/>
    </source>
</evidence>